<proteinExistence type="predicted"/>
<dbReference type="RefSeq" id="WP_202856965.1">
    <property type="nucleotide sequence ID" value="NZ_JAEUGD010000043.1"/>
</dbReference>
<keyword evidence="6" id="KW-0408">Iron</keyword>
<dbReference type="Pfam" id="PF13640">
    <property type="entry name" value="2OG-FeII_Oxy_3"/>
    <property type="match status" value="1"/>
</dbReference>
<dbReference type="InterPro" id="IPR005123">
    <property type="entry name" value="Oxoglu/Fe-dep_dioxygenase_dom"/>
</dbReference>
<evidence type="ECO:0000313" key="8">
    <source>
        <dbReference type="EMBL" id="MBL6447428.1"/>
    </source>
</evidence>
<dbReference type="EMBL" id="JAEUGD010000043">
    <property type="protein sequence ID" value="MBL6447428.1"/>
    <property type="molecule type" value="Genomic_DNA"/>
</dbReference>
<dbReference type="GO" id="GO:0071456">
    <property type="term" value="P:cellular response to hypoxia"/>
    <property type="evidence" value="ECO:0007669"/>
    <property type="project" value="TreeGrafter"/>
</dbReference>
<keyword evidence="2" id="KW-0479">Metal-binding</keyword>
<dbReference type="GO" id="GO:0008198">
    <property type="term" value="F:ferrous iron binding"/>
    <property type="evidence" value="ECO:0007669"/>
    <property type="project" value="TreeGrafter"/>
</dbReference>
<comment type="cofactor">
    <cofactor evidence="1">
        <name>L-ascorbate</name>
        <dbReference type="ChEBI" id="CHEBI:38290"/>
    </cofactor>
</comment>
<name>A0A937FZN6_9BACT</name>
<evidence type="ECO:0000313" key="9">
    <source>
        <dbReference type="Proteomes" id="UP000614216"/>
    </source>
</evidence>
<keyword evidence="4" id="KW-0223">Dioxygenase</keyword>
<dbReference type="Proteomes" id="UP000614216">
    <property type="component" value="Unassembled WGS sequence"/>
</dbReference>
<evidence type="ECO:0000256" key="2">
    <source>
        <dbReference type="ARBA" id="ARBA00022723"/>
    </source>
</evidence>
<evidence type="ECO:0000256" key="5">
    <source>
        <dbReference type="ARBA" id="ARBA00023002"/>
    </source>
</evidence>
<reference evidence="8" key="1">
    <citation type="submission" date="2021-01" db="EMBL/GenBank/DDBJ databases">
        <title>Fulvivirga kasyanovii gen. nov., sp nov., a novel member of the phylum Bacteroidetes isolated from seawater in a mussel farm.</title>
        <authorList>
            <person name="Zhao L.-H."/>
            <person name="Wang Z.-J."/>
        </authorList>
    </citation>
    <scope>NUCLEOTIDE SEQUENCE</scope>
    <source>
        <strain evidence="8">29W222</strain>
    </source>
</reference>
<dbReference type="PANTHER" id="PTHR12907:SF26">
    <property type="entry name" value="HIF PROLYL HYDROXYLASE, ISOFORM C"/>
    <property type="match status" value="1"/>
</dbReference>
<dbReference type="GO" id="GO:0031418">
    <property type="term" value="F:L-ascorbic acid binding"/>
    <property type="evidence" value="ECO:0007669"/>
    <property type="project" value="UniProtKB-KW"/>
</dbReference>
<dbReference type="Gene3D" id="2.60.120.620">
    <property type="entry name" value="q2cbj1_9rhob like domain"/>
    <property type="match status" value="1"/>
</dbReference>
<keyword evidence="9" id="KW-1185">Reference proteome</keyword>
<gene>
    <name evidence="8" type="ORF">JMN32_14010</name>
</gene>
<evidence type="ECO:0000256" key="6">
    <source>
        <dbReference type="ARBA" id="ARBA00023004"/>
    </source>
</evidence>
<keyword evidence="5" id="KW-0560">Oxidoreductase</keyword>
<keyword evidence="3" id="KW-0847">Vitamin C</keyword>
<protein>
    <submittedName>
        <fullName evidence="8">2OG-Fe(II) oxygenase</fullName>
    </submittedName>
</protein>
<dbReference type="GO" id="GO:0031543">
    <property type="term" value="F:peptidyl-proline dioxygenase activity"/>
    <property type="evidence" value="ECO:0007669"/>
    <property type="project" value="TreeGrafter"/>
</dbReference>
<evidence type="ECO:0000256" key="3">
    <source>
        <dbReference type="ARBA" id="ARBA00022896"/>
    </source>
</evidence>
<dbReference type="AlphaFoldDB" id="A0A937FZN6"/>
<dbReference type="PANTHER" id="PTHR12907">
    <property type="entry name" value="EGL NINE HOMOLOG-RELATED"/>
    <property type="match status" value="1"/>
</dbReference>
<evidence type="ECO:0000259" key="7">
    <source>
        <dbReference type="PROSITE" id="PS51471"/>
    </source>
</evidence>
<dbReference type="InterPro" id="IPR006620">
    <property type="entry name" value="Pro_4_hyd_alph"/>
</dbReference>
<sequence>MNISTDYLEFIADGLASQDYAIVDNFLPMEEVHDILKVFSLHQDHDLFRRAGIGKDDNLQYDRSIRGDYIKWVNPKHALPPVKRFLDKIDSLKDYLNRTCFLGIQDYETHFTIYPPGSFYKRHLDQFKNDGARKISFICYLNTEWEPGDGGELRLYFGNEIKDVAPTAGKLACFRSEIIEHEVLLSKKDRFSLTGWMLNLPWGLEFVVDK</sequence>
<organism evidence="8 9">
    <name type="scientific">Fulvivirga marina</name>
    <dbReference type="NCBI Taxonomy" id="2494733"/>
    <lineage>
        <taxon>Bacteria</taxon>
        <taxon>Pseudomonadati</taxon>
        <taxon>Bacteroidota</taxon>
        <taxon>Cytophagia</taxon>
        <taxon>Cytophagales</taxon>
        <taxon>Fulvivirgaceae</taxon>
        <taxon>Fulvivirga</taxon>
    </lineage>
</organism>
<dbReference type="InterPro" id="IPR044862">
    <property type="entry name" value="Pro_4_hyd_alph_FE2OG_OXY"/>
</dbReference>
<feature type="domain" description="Fe2OG dioxygenase" evidence="7">
    <location>
        <begin position="100"/>
        <end position="199"/>
    </location>
</feature>
<dbReference type="PROSITE" id="PS51471">
    <property type="entry name" value="FE2OG_OXY"/>
    <property type="match status" value="1"/>
</dbReference>
<accession>A0A937FZN6</accession>
<evidence type="ECO:0000256" key="4">
    <source>
        <dbReference type="ARBA" id="ARBA00022964"/>
    </source>
</evidence>
<dbReference type="InterPro" id="IPR051559">
    <property type="entry name" value="HIF_prolyl_hydroxylases"/>
</dbReference>
<comment type="caution">
    <text evidence="8">The sequence shown here is derived from an EMBL/GenBank/DDBJ whole genome shotgun (WGS) entry which is preliminary data.</text>
</comment>
<dbReference type="SMART" id="SM00702">
    <property type="entry name" value="P4Hc"/>
    <property type="match status" value="1"/>
</dbReference>
<evidence type="ECO:0000256" key="1">
    <source>
        <dbReference type="ARBA" id="ARBA00001961"/>
    </source>
</evidence>